<feature type="region of interest" description="Disordered" evidence="3">
    <location>
        <begin position="1"/>
        <end position="24"/>
    </location>
</feature>
<feature type="domain" description="HTH luxR-type" evidence="4">
    <location>
        <begin position="878"/>
        <end position="943"/>
    </location>
</feature>
<proteinExistence type="predicted"/>
<dbReference type="InterPro" id="IPR016032">
    <property type="entry name" value="Sig_transdc_resp-reg_C-effctor"/>
</dbReference>
<dbReference type="PANTHER" id="PTHR16305">
    <property type="entry name" value="TESTICULAR SOLUBLE ADENYLYL CYCLASE"/>
    <property type="match status" value="1"/>
</dbReference>
<dbReference type="SMART" id="SM00421">
    <property type="entry name" value="HTH_LUXR"/>
    <property type="match status" value="1"/>
</dbReference>
<dbReference type="SUPFAM" id="SSF46894">
    <property type="entry name" value="C-terminal effector domain of the bipartite response regulators"/>
    <property type="match status" value="1"/>
</dbReference>
<evidence type="ECO:0000256" key="1">
    <source>
        <dbReference type="ARBA" id="ARBA00022741"/>
    </source>
</evidence>
<keyword evidence="2" id="KW-0067">ATP-binding</keyword>
<dbReference type="InterPro" id="IPR000792">
    <property type="entry name" value="Tscrpt_reg_LuxR_C"/>
</dbReference>
<dbReference type="RefSeq" id="WP_271317360.1">
    <property type="nucleotide sequence ID" value="NZ_JABXJJ020000005.1"/>
</dbReference>
<dbReference type="AlphaFoldDB" id="A0AA90H4L5"/>
<dbReference type="InterPro" id="IPR041664">
    <property type="entry name" value="AAA_16"/>
</dbReference>
<comment type="caution">
    <text evidence="5">The sequence shown here is derived from an EMBL/GenBank/DDBJ whole genome shotgun (WGS) entry which is preliminary data.</text>
</comment>
<dbReference type="SUPFAM" id="SSF52540">
    <property type="entry name" value="P-loop containing nucleoside triphosphate hydrolases"/>
    <property type="match status" value="1"/>
</dbReference>
<dbReference type="InterPro" id="IPR003593">
    <property type="entry name" value="AAA+_ATPase"/>
</dbReference>
<dbReference type="Pfam" id="PF13191">
    <property type="entry name" value="AAA_16"/>
    <property type="match status" value="1"/>
</dbReference>
<dbReference type="PANTHER" id="PTHR16305:SF35">
    <property type="entry name" value="TRANSCRIPTIONAL ACTIVATOR DOMAIN"/>
    <property type="match status" value="1"/>
</dbReference>
<dbReference type="Gene3D" id="1.25.40.10">
    <property type="entry name" value="Tetratricopeptide repeat domain"/>
    <property type="match status" value="1"/>
</dbReference>
<gene>
    <name evidence="5" type="ORF">POF50_004975</name>
</gene>
<dbReference type="Pfam" id="PF00196">
    <property type="entry name" value="GerE"/>
    <property type="match status" value="1"/>
</dbReference>
<dbReference type="PRINTS" id="PR00038">
    <property type="entry name" value="HTHLUXR"/>
</dbReference>
<evidence type="ECO:0000256" key="3">
    <source>
        <dbReference type="SAM" id="MobiDB-lite"/>
    </source>
</evidence>
<name>A0AA90H4L5_9ACTN</name>
<dbReference type="EMBL" id="JABXJJ020000005">
    <property type="protein sequence ID" value="MDI5968705.1"/>
    <property type="molecule type" value="Genomic_DNA"/>
</dbReference>
<dbReference type="InterPro" id="IPR027417">
    <property type="entry name" value="P-loop_NTPase"/>
</dbReference>
<dbReference type="GO" id="GO:0006355">
    <property type="term" value="P:regulation of DNA-templated transcription"/>
    <property type="evidence" value="ECO:0007669"/>
    <property type="project" value="InterPro"/>
</dbReference>
<organism evidence="5">
    <name type="scientific">Streptantibioticus silvisoli</name>
    <dbReference type="NCBI Taxonomy" id="2705255"/>
    <lineage>
        <taxon>Bacteria</taxon>
        <taxon>Bacillati</taxon>
        <taxon>Actinomycetota</taxon>
        <taxon>Actinomycetes</taxon>
        <taxon>Kitasatosporales</taxon>
        <taxon>Streptomycetaceae</taxon>
        <taxon>Streptantibioticus</taxon>
    </lineage>
</organism>
<dbReference type="InterPro" id="IPR036388">
    <property type="entry name" value="WH-like_DNA-bd_sf"/>
</dbReference>
<dbReference type="GO" id="GO:0003677">
    <property type="term" value="F:DNA binding"/>
    <property type="evidence" value="ECO:0007669"/>
    <property type="project" value="InterPro"/>
</dbReference>
<reference evidence="5" key="1">
    <citation type="submission" date="2023-05" db="EMBL/GenBank/DDBJ databases">
        <title>Streptantibioticus silvisoli sp. nov., acidotolerant actinomycetes 1 from pine litter.</title>
        <authorList>
            <person name="Swiecimska M."/>
            <person name="Golinska P."/>
            <person name="Sangal V."/>
            <person name="Wachnowicz B."/>
            <person name="Goodfellow M."/>
        </authorList>
    </citation>
    <scope>NUCLEOTIDE SEQUENCE</scope>
    <source>
        <strain evidence="5">SL13</strain>
    </source>
</reference>
<evidence type="ECO:0000259" key="4">
    <source>
        <dbReference type="PROSITE" id="PS50043"/>
    </source>
</evidence>
<evidence type="ECO:0000313" key="5">
    <source>
        <dbReference type="EMBL" id="MDI5968705.1"/>
    </source>
</evidence>
<dbReference type="PROSITE" id="PS50043">
    <property type="entry name" value="HTH_LUXR_2"/>
    <property type="match status" value="1"/>
</dbReference>
<dbReference type="InterPro" id="IPR011990">
    <property type="entry name" value="TPR-like_helical_dom_sf"/>
</dbReference>
<dbReference type="SMART" id="SM00382">
    <property type="entry name" value="AAA"/>
    <property type="match status" value="1"/>
</dbReference>
<dbReference type="GO" id="GO:0004016">
    <property type="term" value="F:adenylate cyclase activity"/>
    <property type="evidence" value="ECO:0007669"/>
    <property type="project" value="TreeGrafter"/>
</dbReference>
<dbReference type="PROSITE" id="PS00622">
    <property type="entry name" value="HTH_LUXR_1"/>
    <property type="match status" value="1"/>
</dbReference>
<dbReference type="GO" id="GO:0005737">
    <property type="term" value="C:cytoplasm"/>
    <property type="evidence" value="ECO:0007669"/>
    <property type="project" value="TreeGrafter"/>
</dbReference>
<keyword evidence="1" id="KW-0547">Nucleotide-binding</keyword>
<dbReference type="Gene3D" id="1.10.10.10">
    <property type="entry name" value="Winged helix-like DNA-binding domain superfamily/Winged helix DNA-binding domain"/>
    <property type="match status" value="1"/>
</dbReference>
<evidence type="ECO:0000256" key="2">
    <source>
        <dbReference type="ARBA" id="ARBA00022840"/>
    </source>
</evidence>
<dbReference type="CDD" id="cd06170">
    <property type="entry name" value="LuxR_C_like"/>
    <property type="match status" value="1"/>
</dbReference>
<dbReference type="GO" id="GO:0005524">
    <property type="term" value="F:ATP binding"/>
    <property type="evidence" value="ECO:0007669"/>
    <property type="project" value="UniProtKB-KW"/>
</dbReference>
<protein>
    <submittedName>
        <fullName evidence="5">AAA family ATPase</fullName>
    </submittedName>
</protein>
<sequence>MSGPDRDGQTAAHPLPRTQDPRREQELGVVCDLLEGSRSGIGGVVLVEGPVGIGKTTLLGRLADAAGPHGMRVLRAACRPADGDVPFSGVRQLFVPLLESLDEAERDVLLEGYTSAARSALAHPVPGEPAPPASYGVLHGLHRFTARLARREPLVLLVDDAQYADAATVQFLSFSARRLAGLPVLLAVFRRTGGMVRRTRLDELAAQPRCRVVCPRPLAVEGIAAMVARETGGAGDEELHTALLDATGGNPLLLRAALSGMRDGARPPVADSLLRGGAEEEELFGACVLRVVGEQTPAAAAAARALAVLGDGATSEMCADLTGVPAGRLVPALRTLCAIGLVRGSADDRTWSLSSPLLERAVLAAMDGYERSSAHHRAARLLAVNGSHARQVVDHLLKAGAAVTEAWASAALREAAREAVGRGDQPGAVTILRYCRAHEPQEDTELLVELGLAEASVDVSASVRTLELALPGVSDPARRLTVVTTLVEGLLVEGRADRAVRVLAEHRARAPHGDEASERTLEARRLLASYEVCGTAAPCDDLASDGGTAGERALLASQSVLSVLRGHRVAQAVDAARLVLRLGIPAEDSPFPLNAAAVALLYADRAEETERFCARIGGSDGSRPGRDFPALRAEAYYRLGELSKILAPVGTAAADGPAHRSAGVNLPLIAVRVHALLDAGDLAGADVVVGEDLRVPPRDNWRWNEYLCARGRLHLAHHRPETALVDLLECGRRQRTWGRTSPGVSSWWFWAGHAHLASGEVDAARSLAEEMVGAARKNDLPRALGMALSLQAATEPGPRRSALLAEAVAVLEGSTARLELARVLLAHGRALHEAGQVAVARDVLRRGLELAEAVGAKALREWSLAALTATGARPRRTVSSGVDSLTRSEAEVARLAAAGRSNQEIASALFVTQRTVELHLTSVYRKLGLTGRRMLRDVLHEGAESRSA</sequence>
<accession>A0AA90H4L5</accession>